<dbReference type="Proteomes" id="UP000053144">
    <property type="component" value="Chromosome 10"/>
</dbReference>
<feature type="region of interest" description="Disordered" evidence="1">
    <location>
        <begin position="326"/>
        <end position="347"/>
    </location>
</feature>
<organism evidence="2 3">
    <name type="scientific">Phaseolus angularis</name>
    <name type="common">Azuki bean</name>
    <name type="synonym">Vigna angularis</name>
    <dbReference type="NCBI Taxonomy" id="3914"/>
    <lineage>
        <taxon>Eukaryota</taxon>
        <taxon>Viridiplantae</taxon>
        <taxon>Streptophyta</taxon>
        <taxon>Embryophyta</taxon>
        <taxon>Tracheophyta</taxon>
        <taxon>Spermatophyta</taxon>
        <taxon>Magnoliopsida</taxon>
        <taxon>eudicotyledons</taxon>
        <taxon>Gunneridae</taxon>
        <taxon>Pentapetalae</taxon>
        <taxon>rosids</taxon>
        <taxon>fabids</taxon>
        <taxon>Fabales</taxon>
        <taxon>Fabaceae</taxon>
        <taxon>Papilionoideae</taxon>
        <taxon>50 kb inversion clade</taxon>
        <taxon>NPAAA clade</taxon>
        <taxon>indigoferoid/millettioid clade</taxon>
        <taxon>Phaseoleae</taxon>
        <taxon>Vigna</taxon>
    </lineage>
</organism>
<proteinExistence type="predicted"/>
<dbReference type="AlphaFoldDB" id="A0A0L9VKS3"/>
<protein>
    <recommendedName>
        <fullName evidence="4">Aminotransferase-like plant mobile domain-containing protein</fullName>
    </recommendedName>
</protein>
<gene>
    <name evidence="2" type="ORF">LR48_Vigan10g137400</name>
</gene>
<evidence type="ECO:0000313" key="2">
    <source>
        <dbReference type="EMBL" id="KOM55482.1"/>
    </source>
</evidence>
<evidence type="ECO:0000313" key="3">
    <source>
        <dbReference type="Proteomes" id="UP000053144"/>
    </source>
</evidence>
<name>A0A0L9VKS3_PHAAN</name>
<dbReference type="STRING" id="3914.A0A0L9VKS3"/>
<dbReference type="Gramene" id="KOM55482">
    <property type="protein sequence ID" value="KOM55482"/>
    <property type="gene ID" value="LR48_Vigan10g137400"/>
</dbReference>
<evidence type="ECO:0000256" key="1">
    <source>
        <dbReference type="SAM" id="MobiDB-lite"/>
    </source>
</evidence>
<dbReference type="EMBL" id="CM003380">
    <property type="protein sequence ID" value="KOM55482.1"/>
    <property type="molecule type" value="Genomic_DNA"/>
</dbReference>
<sequence length="515" mass="57787">MRAWMDTSYIVHMNSLIRSRHQTCIANTPFRWCLDILKPLEVSLKLIKAMVCRWVGHHQSFRVSQHLLPFTTVDVVMTLGIGIGGFEVPCDDSVVGKVGEMLNPKTTRLKDLMNMFDGMVLNDGIEVDVICRLYILVCLMVFYFPRKSRFVSNLPCLVLDDLDMLSEYDWGSAVHKYLVHSLNRCTKKILAGAIADSLSISGNAIVLQLEFDWYLSKHDLLDPLIRGAFHMDDGARPECCRPTAECDENEEKGRLGFEGNGDVEGSEEHAKPAVYDQPFGEVHEEHACKEQPLGEVDEERTGYEEAAGEVYEEPGSTKYEDPVGAIHEEPGVGKDAEAPGEADGRVGEEPLGEADSELLSAADCEPVSEADKEPLGVAHDHAVGVIDIVDDDEGDVNVQMVSVPPLRTYAGDPRTQVDLDKLYHSVFAKGIERRRRPGNQHMWQLKDYEPYFPSDLIELKDILSADLVSSGIRGRARIDKSMEELVGFRKKFVCDWILDIDNVRRFETLERFGLL</sequence>
<reference evidence="3" key="1">
    <citation type="journal article" date="2015" name="Proc. Natl. Acad. Sci. U.S.A.">
        <title>Genome sequencing of adzuki bean (Vigna angularis) provides insight into high starch and low fat accumulation and domestication.</title>
        <authorList>
            <person name="Yang K."/>
            <person name="Tian Z."/>
            <person name="Chen C."/>
            <person name="Luo L."/>
            <person name="Zhao B."/>
            <person name="Wang Z."/>
            <person name="Yu L."/>
            <person name="Li Y."/>
            <person name="Sun Y."/>
            <person name="Li W."/>
            <person name="Chen Y."/>
            <person name="Li Y."/>
            <person name="Zhang Y."/>
            <person name="Ai D."/>
            <person name="Zhao J."/>
            <person name="Shang C."/>
            <person name="Ma Y."/>
            <person name="Wu B."/>
            <person name="Wang M."/>
            <person name="Gao L."/>
            <person name="Sun D."/>
            <person name="Zhang P."/>
            <person name="Guo F."/>
            <person name="Wang W."/>
            <person name="Li Y."/>
            <person name="Wang J."/>
            <person name="Varshney R.K."/>
            <person name="Wang J."/>
            <person name="Ling H.Q."/>
            <person name="Wan P."/>
        </authorList>
    </citation>
    <scope>NUCLEOTIDE SEQUENCE</scope>
    <source>
        <strain evidence="3">cv. Jingnong 6</strain>
    </source>
</reference>
<accession>A0A0L9VKS3</accession>
<evidence type="ECO:0008006" key="4">
    <source>
        <dbReference type="Google" id="ProtNLM"/>
    </source>
</evidence>